<feature type="transmembrane region" description="Helical" evidence="7">
    <location>
        <begin position="103"/>
        <end position="123"/>
    </location>
</feature>
<dbReference type="Proteomes" id="UP000240042">
    <property type="component" value="Unassembled WGS sequence"/>
</dbReference>
<feature type="transmembrane region" description="Helical" evidence="7">
    <location>
        <begin position="174"/>
        <end position="197"/>
    </location>
</feature>
<feature type="domain" description="TRAP C4-dicarboxylate transport system permease DctM subunit" evidence="8">
    <location>
        <begin position="10"/>
        <end position="420"/>
    </location>
</feature>
<dbReference type="InterPro" id="IPR004681">
    <property type="entry name" value="TRAP_DctM"/>
</dbReference>
<evidence type="ECO:0000256" key="3">
    <source>
        <dbReference type="ARBA" id="ARBA00022519"/>
    </source>
</evidence>
<reference evidence="10" key="1">
    <citation type="submission" date="2016-10" db="EMBL/GenBank/DDBJ databases">
        <authorList>
            <person name="Varghese N."/>
            <person name="Submissions S."/>
        </authorList>
    </citation>
    <scope>NUCLEOTIDE SEQUENCE [LARGE SCALE GENOMIC DNA]</scope>
    <source>
        <strain evidence="10">ATCC 43811</strain>
    </source>
</reference>
<sequence length="431" mass="45916">MSIEALTLILIFFGLLIIGMPISIAIALSSLSVMLFFLPFDMAVLTAAQAVANSLNSFSLLAIPLFIFSGSIMNTGGLAVRLINFAKLFIGNMPGPLFQINVLSNMLFGALSGSAIAAEVAVGKIIAPLQKKENYNIPLATAVNIASCPTGLLIPPSNTFIVYSLVSGGTSIAALFLAGYIPGILMGLGVMSVALFYSIKHKYPIQNKITSSEKIKIIVDALPSLLMIAIVIGGIVGGFFTATEGSGIAALYSLILSMLYKTLTWKKLQQIITETITMSGIVLFLVAASSIMSWVLSYSRIPQIVAQGMLSISNNPLVIIFLINIILLIVGAFMDMTPAILIFTPIFFPISQALGIHPVHFGIIMTFNLCIGICTPPVGSALFIGCSIGEISIEEVFPKLIPIFLVTIAILFLVTFIPELSLFLPRFAGLI</sequence>
<dbReference type="InterPro" id="IPR010656">
    <property type="entry name" value="DctM"/>
</dbReference>
<feature type="transmembrane region" description="Helical" evidence="7">
    <location>
        <begin position="275"/>
        <end position="296"/>
    </location>
</feature>
<feature type="transmembrane region" description="Helical" evidence="7">
    <location>
        <begin position="396"/>
        <end position="417"/>
    </location>
</feature>
<dbReference type="OrthoDB" id="370245at2"/>
<keyword evidence="6 7" id="KW-0472">Membrane</keyword>
<feature type="transmembrane region" description="Helical" evidence="7">
    <location>
        <begin position="217"/>
        <end position="240"/>
    </location>
</feature>
<gene>
    <name evidence="9" type="ORF">SAMN02745150_01354</name>
</gene>
<dbReference type="EMBL" id="FOKY01000023">
    <property type="protein sequence ID" value="SFB92951.1"/>
    <property type="molecule type" value="Genomic_DNA"/>
</dbReference>
<dbReference type="AlphaFoldDB" id="A0A1I1F102"/>
<dbReference type="STRING" id="34097.SAMN02745150_01354"/>
<comment type="subcellular location">
    <subcellularLocation>
        <location evidence="1">Cell inner membrane</location>
        <topology evidence="1">Multi-pass membrane protein</topology>
    </subcellularLocation>
</comment>
<evidence type="ECO:0000313" key="10">
    <source>
        <dbReference type="Proteomes" id="UP000240042"/>
    </source>
</evidence>
<dbReference type="PANTHER" id="PTHR33362:SF2">
    <property type="entry name" value="TRAP TRANSPORTER LARGE PERMEASE PROTEIN"/>
    <property type="match status" value="1"/>
</dbReference>
<dbReference type="NCBIfam" id="TIGR00786">
    <property type="entry name" value="dctM"/>
    <property type="match status" value="1"/>
</dbReference>
<dbReference type="GO" id="GO:0022857">
    <property type="term" value="F:transmembrane transporter activity"/>
    <property type="evidence" value="ECO:0007669"/>
    <property type="project" value="TreeGrafter"/>
</dbReference>
<dbReference type="PANTHER" id="PTHR33362">
    <property type="entry name" value="SIALIC ACID TRAP TRANSPORTER PERMEASE PROTEIN SIAT-RELATED"/>
    <property type="match status" value="1"/>
</dbReference>
<evidence type="ECO:0000256" key="1">
    <source>
        <dbReference type="ARBA" id="ARBA00004429"/>
    </source>
</evidence>
<dbReference type="PIRSF" id="PIRSF006066">
    <property type="entry name" value="HI0050"/>
    <property type="match status" value="1"/>
</dbReference>
<evidence type="ECO:0000256" key="2">
    <source>
        <dbReference type="ARBA" id="ARBA00022475"/>
    </source>
</evidence>
<dbReference type="RefSeq" id="WP_092319955.1">
    <property type="nucleotide sequence ID" value="NZ_FOKY01000023.1"/>
</dbReference>
<organism evidence="9 10">
    <name type="scientific">Brevinema andersonii</name>
    <dbReference type="NCBI Taxonomy" id="34097"/>
    <lineage>
        <taxon>Bacteria</taxon>
        <taxon>Pseudomonadati</taxon>
        <taxon>Spirochaetota</taxon>
        <taxon>Spirochaetia</taxon>
        <taxon>Brevinematales</taxon>
        <taxon>Brevinemataceae</taxon>
        <taxon>Brevinema</taxon>
    </lineage>
</organism>
<proteinExistence type="predicted"/>
<name>A0A1I1F102_BREAD</name>
<protein>
    <submittedName>
        <fullName evidence="9">TRAP transporter, DctM subunit</fullName>
    </submittedName>
</protein>
<keyword evidence="3" id="KW-0997">Cell inner membrane</keyword>
<feature type="transmembrane region" description="Helical" evidence="7">
    <location>
        <begin position="363"/>
        <end position="384"/>
    </location>
</feature>
<evidence type="ECO:0000256" key="4">
    <source>
        <dbReference type="ARBA" id="ARBA00022692"/>
    </source>
</evidence>
<feature type="transmembrane region" description="Helical" evidence="7">
    <location>
        <begin position="135"/>
        <end position="154"/>
    </location>
</feature>
<keyword evidence="10" id="KW-1185">Reference proteome</keyword>
<feature type="transmembrane region" description="Helical" evidence="7">
    <location>
        <begin position="340"/>
        <end position="357"/>
    </location>
</feature>
<feature type="transmembrane region" description="Helical" evidence="7">
    <location>
        <begin position="58"/>
        <end position="83"/>
    </location>
</feature>
<accession>A0A1I1F102</accession>
<dbReference type="GO" id="GO:0005886">
    <property type="term" value="C:plasma membrane"/>
    <property type="evidence" value="ECO:0007669"/>
    <property type="project" value="UniProtKB-SubCell"/>
</dbReference>
<keyword evidence="4 7" id="KW-0812">Transmembrane</keyword>
<feature type="transmembrane region" description="Helical" evidence="7">
    <location>
        <begin position="316"/>
        <end position="333"/>
    </location>
</feature>
<evidence type="ECO:0000256" key="5">
    <source>
        <dbReference type="ARBA" id="ARBA00022989"/>
    </source>
</evidence>
<evidence type="ECO:0000256" key="6">
    <source>
        <dbReference type="ARBA" id="ARBA00023136"/>
    </source>
</evidence>
<evidence type="ECO:0000313" key="9">
    <source>
        <dbReference type="EMBL" id="SFB92951.1"/>
    </source>
</evidence>
<evidence type="ECO:0000256" key="7">
    <source>
        <dbReference type="SAM" id="Phobius"/>
    </source>
</evidence>
<evidence type="ECO:0000259" key="8">
    <source>
        <dbReference type="Pfam" id="PF06808"/>
    </source>
</evidence>
<feature type="transmembrane region" description="Helical" evidence="7">
    <location>
        <begin position="6"/>
        <end position="38"/>
    </location>
</feature>
<keyword evidence="5 7" id="KW-1133">Transmembrane helix</keyword>
<keyword evidence="2" id="KW-1003">Cell membrane</keyword>
<dbReference type="Pfam" id="PF06808">
    <property type="entry name" value="DctM"/>
    <property type="match status" value="1"/>
</dbReference>